<dbReference type="Proteomes" id="UP000729701">
    <property type="component" value="Unassembled WGS sequence"/>
</dbReference>
<reference evidence="2" key="2">
    <citation type="journal article" date="2022" name="Microbiol. Resour. Announc.">
        <title>Metagenome Sequencing to Explore Phylogenomics of Terrestrial Cyanobacteria.</title>
        <authorList>
            <person name="Ward R.D."/>
            <person name="Stajich J.E."/>
            <person name="Johansen J.R."/>
            <person name="Huntemann M."/>
            <person name="Clum A."/>
            <person name="Foster B."/>
            <person name="Foster B."/>
            <person name="Roux S."/>
            <person name="Palaniappan K."/>
            <person name="Varghese N."/>
            <person name="Mukherjee S."/>
            <person name="Reddy T.B.K."/>
            <person name="Daum C."/>
            <person name="Copeland A."/>
            <person name="Chen I.A."/>
            <person name="Ivanova N.N."/>
            <person name="Kyrpides N.C."/>
            <person name="Shapiro N."/>
            <person name="Eloe-Fadrosh E.A."/>
            <person name="Pietrasiak N."/>
        </authorList>
    </citation>
    <scope>NUCLEOTIDE SEQUENCE</scope>
    <source>
        <strain evidence="2">GSE-NOS-MK-12-04C</strain>
    </source>
</reference>
<protein>
    <submittedName>
        <fullName evidence="2">GNAT family N-acetyltransferase</fullName>
    </submittedName>
</protein>
<gene>
    <name evidence="2" type="ORF">KME60_00180</name>
</gene>
<feature type="domain" description="N-acetyltransferase" evidence="1">
    <location>
        <begin position="17"/>
        <end position="160"/>
    </location>
</feature>
<dbReference type="PROSITE" id="PS51186">
    <property type="entry name" value="GNAT"/>
    <property type="match status" value="1"/>
</dbReference>
<organism evidence="2 3">
    <name type="scientific">Cyanomargarita calcarea GSE-NOS-MK-12-04C</name>
    <dbReference type="NCBI Taxonomy" id="2839659"/>
    <lineage>
        <taxon>Bacteria</taxon>
        <taxon>Bacillati</taxon>
        <taxon>Cyanobacteriota</taxon>
        <taxon>Cyanophyceae</taxon>
        <taxon>Nostocales</taxon>
        <taxon>Cyanomargaritaceae</taxon>
        <taxon>Cyanomargarita</taxon>
    </lineage>
</organism>
<dbReference type="Pfam" id="PF00583">
    <property type="entry name" value="Acetyltransf_1"/>
    <property type="match status" value="1"/>
</dbReference>
<evidence type="ECO:0000313" key="2">
    <source>
        <dbReference type="EMBL" id="MBW4665881.1"/>
    </source>
</evidence>
<sequence length="160" mass="18194">MVEHNPVTDKAPSEATIALREITKENLSDILKLKVGNHQQQFVASNAVSIAQAHFSQEVAWFRAIYADEVPVGFLMLEDDPDNASYYLWRFMIDERFQKRGFGKRALKLLIEHVKTRPGVTALLTSCVPGEGSPGKFYEKVGFMYTGHVEDEELVMRLEF</sequence>
<comment type="caution">
    <text evidence="2">The sequence shown here is derived from an EMBL/GenBank/DDBJ whole genome shotgun (WGS) entry which is preliminary data.</text>
</comment>
<name>A0A951QIC1_9CYAN</name>
<dbReference type="GO" id="GO:0016747">
    <property type="term" value="F:acyltransferase activity, transferring groups other than amino-acyl groups"/>
    <property type="evidence" value="ECO:0007669"/>
    <property type="project" value="InterPro"/>
</dbReference>
<dbReference type="InterPro" id="IPR000182">
    <property type="entry name" value="GNAT_dom"/>
</dbReference>
<proteinExistence type="predicted"/>
<reference evidence="2" key="1">
    <citation type="submission" date="2021-05" db="EMBL/GenBank/DDBJ databases">
        <authorList>
            <person name="Pietrasiak N."/>
            <person name="Ward R."/>
            <person name="Stajich J.E."/>
            <person name="Kurbessoian T."/>
        </authorList>
    </citation>
    <scope>NUCLEOTIDE SEQUENCE</scope>
    <source>
        <strain evidence="2">GSE-NOS-MK-12-04C</strain>
    </source>
</reference>
<dbReference type="InterPro" id="IPR016181">
    <property type="entry name" value="Acyl_CoA_acyltransferase"/>
</dbReference>
<dbReference type="EMBL" id="JAHHGZ010000001">
    <property type="protein sequence ID" value="MBW4665881.1"/>
    <property type="molecule type" value="Genomic_DNA"/>
</dbReference>
<dbReference type="Gene3D" id="3.40.630.30">
    <property type="match status" value="1"/>
</dbReference>
<evidence type="ECO:0000313" key="3">
    <source>
        <dbReference type="Proteomes" id="UP000729701"/>
    </source>
</evidence>
<evidence type="ECO:0000259" key="1">
    <source>
        <dbReference type="PROSITE" id="PS51186"/>
    </source>
</evidence>
<dbReference type="AlphaFoldDB" id="A0A951QIC1"/>
<accession>A0A951QIC1</accession>
<dbReference type="SUPFAM" id="SSF55729">
    <property type="entry name" value="Acyl-CoA N-acyltransferases (Nat)"/>
    <property type="match status" value="1"/>
</dbReference>